<dbReference type="EC" id="4.2.3.-" evidence="2"/>
<dbReference type="PANTHER" id="PTHR35201:SF4">
    <property type="entry name" value="BETA-PINACENE SYNTHASE-RELATED"/>
    <property type="match status" value="1"/>
</dbReference>
<dbReference type="InterPro" id="IPR008949">
    <property type="entry name" value="Isoprenoid_synthase_dom_sf"/>
</dbReference>
<keyword evidence="2" id="KW-0460">Magnesium</keyword>
<proteinExistence type="inferred from homology"/>
<evidence type="ECO:0000313" key="4">
    <source>
        <dbReference type="Proteomes" id="UP000199504"/>
    </source>
</evidence>
<dbReference type="SUPFAM" id="SSF48576">
    <property type="entry name" value="Terpenoid synthases"/>
    <property type="match status" value="1"/>
</dbReference>
<dbReference type="PANTHER" id="PTHR35201">
    <property type="entry name" value="TERPENE SYNTHASE"/>
    <property type="match status" value="1"/>
</dbReference>
<comment type="cofactor">
    <cofactor evidence="2">
        <name>Mg(2+)</name>
        <dbReference type="ChEBI" id="CHEBI:18420"/>
    </cofactor>
</comment>
<dbReference type="Gene3D" id="1.10.600.10">
    <property type="entry name" value="Farnesyl Diphosphate Synthase"/>
    <property type="match status" value="1"/>
</dbReference>
<dbReference type="EMBL" id="FMCX01000008">
    <property type="protein sequence ID" value="SCF41791.1"/>
    <property type="molecule type" value="Genomic_DNA"/>
</dbReference>
<organism evidence="3 4">
    <name type="scientific">Micromonospora mirobrigensis</name>
    <dbReference type="NCBI Taxonomy" id="262898"/>
    <lineage>
        <taxon>Bacteria</taxon>
        <taxon>Bacillati</taxon>
        <taxon>Actinomycetota</taxon>
        <taxon>Actinomycetes</taxon>
        <taxon>Micromonosporales</taxon>
        <taxon>Micromonosporaceae</taxon>
        <taxon>Micromonospora</taxon>
    </lineage>
</organism>
<evidence type="ECO:0000256" key="2">
    <source>
        <dbReference type="RuleBase" id="RU366034"/>
    </source>
</evidence>
<keyword evidence="4" id="KW-1185">Reference proteome</keyword>
<sequence>MRSFAVSVLREPPFVPRRHAAAGLVAGESAGWARDLGLVHSPAGLRRLRAANPADLAARACPEAPVDRLRLLADLITWLFVMDDACDEDGLGASPVQLAPVVALLLEVLDRHGDGSVAPPAEAGPLGVALDDVCRRVRDRRQPAALLRLISQLREYLLALLWEAANREHRRVPGSAEYVQMRRHTGGARPVFTLTDLARDRWPGAVGRADPGLAALDALAADLVCWCNDLFSYGKERSSAPDAHNLVSTIAGEDGLDEEAALRAAADRYNAGLAAYAAREAVLSAAGNEAVRDFLTTRRDWIRATYDWSLAATRYA</sequence>
<dbReference type="SFLD" id="SFLDS00005">
    <property type="entry name" value="Isoprenoid_Synthase_Type_I"/>
    <property type="match status" value="1"/>
</dbReference>
<dbReference type="OrthoDB" id="2989600at2"/>
<protein>
    <recommendedName>
        <fullName evidence="2">Terpene synthase</fullName>
        <ecNumber evidence="2">4.2.3.-</ecNumber>
    </recommendedName>
</protein>
<name>A0A1C5A9N4_9ACTN</name>
<dbReference type="Pfam" id="PF19086">
    <property type="entry name" value="Terpene_syn_C_2"/>
    <property type="match status" value="1"/>
</dbReference>
<gene>
    <name evidence="3" type="ORF">GA0070564_108154</name>
</gene>
<dbReference type="RefSeq" id="WP_091613304.1">
    <property type="nucleotide sequence ID" value="NZ_FMCX01000008.1"/>
</dbReference>
<dbReference type="STRING" id="262898.GA0070564_108154"/>
<dbReference type="Proteomes" id="UP000199504">
    <property type="component" value="Unassembled WGS sequence"/>
</dbReference>
<reference evidence="4" key="1">
    <citation type="submission" date="2016-06" db="EMBL/GenBank/DDBJ databases">
        <authorList>
            <person name="Varghese N."/>
            <person name="Submissions Spin"/>
        </authorList>
    </citation>
    <scope>NUCLEOTIDE SEQUENCE [LARGE SCALE GENOMIC DNA]</scope>
    <source>
        <strain evidence="4">DSM 44830</strain>
    </source>
</reference>
<dbReference type="SFLD" id="SFLDG01020">
    <property type="entry name" value="Terpene_Cyclase_Like_2"/>
    <property type="match status" value="1"/>
</dbReference>
<keyword evidence="1 2" id="KW-0456">Lyase</keyword>
<comment type="similarity">
    <text evidence="2">Belongs to the terpene synthase family.</text>
</comment>
<keyword evidence="2" id="KW-0479">Metal-binding</keyword>
<evidence type="ECO:0000313" key="3">
    <source>
        <dbReference type="EMBL" id="SCF41791.1"/>
    </source>
</evidence>
<evidence type="ECO:0000256" key="1">
    <source>
        <dbReference type="ARBA" id="ARBA00023239"/>
    </source>
</evidence>
<dbReference type="InterPro" id="IPR034686">
    <property type="entry name" value="Terpene_cyclase-like_2"/>
</dbReference>
<dbReference type="AlphaFoldDB" id="A0A1C5A9N4"/>
<accession>A0A1C5A9N4</accession>
<dbReference type="GO" id="GO:0010333">
    <property type="term" value="F:terpene synthase activity"/>
    <property type="evidence" value="ECO:0007669"/>
    <property type="project" value="InterPro"/>
</dbReference>
<dbReference type="GO" id="GO:0046872">
    <property type="term" value="F:metal ion binding"/>
    <property type="evidence" value="ECO:0007669"/>
    <property type="project" value="UniProtKB-KW"/>
</dbReference>